<dbReference type="Gene3D" id="3.90.180.10">
    <property type="entry name" value="Medium-chain alcohol dehydrogenases, catalytic domain"/>
    <property type="match status" value="1"/>
</dbReference>
<dbReference type="Pfam" id="PF08240">
    <property type="entry name" value="ADH_N"/>
    <property type="match status" value="1"/>
</dbReference>
<evidence type="ECO:0000256" key="2">
    <source>
        <dbReference type="ARBA" id="ARBA00023002"/>
    </source>
</evidence>
<name>A0A3S8V366_9APIC</name>
<dbReference type="InterPro" id="IPR011032">
    <property type="entry name" value="GroES-like_sf"/>
</dbReference>
<evidence type="ECO:0000313" key="4">
    <source>
        <dbReference type="EMBL" id="AZL94521.1"/>
    </source>
</evidence>
<dbReference type="Pfam" id="PF00107">
    <property type="entry name" value="ADH_zinc_N"/>
    <property type="match status" value="1"/>
</dbReference>
<evidence type="ECO:0000313" key="5">
    <source>
        <dbReference type="EMBL" id="AZL94522.1"/>
    </source>
</evidence>
<proteinExistence type="evidence at transcript level"/>
<protein>
    <submittedName>
        <fullName evidence="4">Zinc binding alcohol dehydrogenase domain containing 2</fullName>
    </submittedName>
</protein>
<dbReference type="InterPro" id="IPR020843">
    <property type="entry name" value="ER"/>
</dbReference>
<keyword evidence="2" id="KW-0560">Oxidoreductase</keyword>
<dbReference type="InterPro" id="IPR013154">
    <property type="entry name" value="ADH-like_N"/>
</dbReference>
<dbReference type="GO" id="GO:0070402">
    <property type="term" value="F:NADPH binding"/>
    <property type="evidence" value="ECO:0007669"/>
    <property type="project" value="TreeGrafter"/>
</dbReference>
<keyword evidence="1" id="KW-0521">NADP</keyword>
<feature type="domain" description="Enoyl reductase (ER)" evidence="3">
    <location>
        <begin position="22"/>
        <end position="337"/>
    </location>
</feature>
<sequence>MNSRNLTKAAKTMLGIGQSSFGDPCTMVLQNVALPSFPNEDEVMIATKAAGVNRMDIIQRKGFYPPPPGYSEILGPEASGVVHASQSSKFIEGDRVMSLCGGGAYAQFVTVHASLCMKIPKNLSFSQAAAIPEAWLTAYQLLHWIAKVQRGDSILIHGAGSGVGTAAIQLAKAAGLSPIIAVAGSDEKLEICKALGATHGINRKNVLPDFSTYLKDSIRSEGVDVILDCVGSQIVEQNYNCCGKNCRWVVYGFMGGKDFKLDMFKLAVKQVSILTSTLRSKSLEYRSKLIGDFSRDCLSLLEDGTLKVVVDEIFPLEEAYKAHQRMEANLNIGKIILEVPDTSDKIESN</sequence>
<dbReference type="NCBIfam" id="TIGR02824">
    <property type="entry name" value="quinone_pig3"/>
    <property type="match status" value="1"/>
</dbReference>
<dbReference type="SUPFAM" id="SSF51735">
    <property type="entry name" value="NAD(P)-binding Rossmann-fold domains"/>
    <property type="match status" value="1"/>
</dbReference>
<dbReference type="SMART" id="SM00829">
    <property type="entry name" value="PKS_ER"/>
    <property type="match status" value="1"/>
</dbReference>
<dbReference type="GO" id="GO:0016651">
    <property type="term" value="F:oxidoreductase activity, acting on NAD(P)H"/>
    <property type="evidence" value="ECO:0007669"/>
    <property type="project" value="TreeGrafter"/>
</dbReference>
<dbReference type="PANTHER" id="PTHR48106">
    <property type="entry name" value="QUINONE OXIDOREDUCTASE PIG3-RELATED"/>
    <property type="match status" value="1"/>
</dbReference>
<reference evidence="4" key="1">
    <citation type="journal article" date="2018" name="Genome Biol. Evol.">
        <title>Nephromyces encodes a urate metabolism pathway and predicted peroxisomes, demonstrating these are not ancient losses of apicomplexans.</title>
        <authorList>
            <person name="Paight C."/>
            <person name="Slamovits C.H."/>
            <person name="Saffo M.B."/>
            <person name="Lane C.E."/>
        </authorList>
    </citation>
    <scope>NUCLEOTIDE SEQUENCE</scope>
    <source>
        <strain evidence="4">Neph328</strain>
        <strain evidence="5">Neph331</strain>
    </source>
</reference>
<dbReference type="EMBL" id="MK266100">
    <property type="protein sequence ID" value="AZL94522.1"/>
    <property type="molecule type" value="mRNA"/>
</dbReference>
<dbReference type="InterPro" id="IPR036291">
    <property type="entry name" value="NAD(P)-bd_dom_sf"/>
</dbReference>
<evidence type="ECO:0000256" key="1">
    <source>
        <dbReference type="ARBA" id="ARBA00022857"/>
    </source>
</evidence>
<dbReference type="EMBL" id="MK266097">
    <property type="protein sequence ID" value="AZL94521.1"/>
    <property type="molecule type" value="mRNA"/>
</dbReference>
<dbReference type="SUPFAM" id="SSF50129">
    <property type="entry name" value="GroES-like"/>
    <property type="match status" value="1"/>
</dbReference>
<dbReference type="InterPro" id="IPR014189">
    <property type="entry name" value="Quinone_OxRdtase_PIG3"/>
</dbReference>
<accession>A0A3S8V366</accession>
<dbReference type="AlphaFoldDB" id="A0A3S8V366"/>
<dbReference type="InterPro" id="IPR013149">
    <property type="entry name" value="ADH-like_C"/>
</dbReference>
<dbReference type="Gene3D" id="3.40.50.720">
    <property type="entry name" value="NAD(P)-binding Rossmann-like Domain"/>
    <property type="match status" value="1"/>
</dbReference>
<dbReference type="PANTHER" id="PTHR48106:SF18">
    <property type="entry name" value="QUINONE OXIDOREDUCTASE PIG3"/>
    <property type="match status" value="1"/>
</dbReference>
<organism evidence="4">
    <name type="scientific">Nephromyces sp. MMRI</name>
    <dbReference type="NCBI Taxonomy" id="2496275"/>
    <lineage>
        <taxon>Eukaryota</taxon>
        <taxon>Sar</taxon>
        <taxon>Alveolata</taxon>
        <taxon>Apicomplexa</taxon>
        <taxon>Aconoidasida</taxon>
        <taxon>Nephromycida</taxon>
        <taxon>Nephromyces</taxon>
    </lineage>
</organism>
<dbReference type="CDD" id="cd05276">
    <property type="entry name" value="p53_inducible_oxidoreductase"/>
    <property type="match status" value="1"/>
</dbReference>
<evidence type="ECO:0000259" key="3">
    <source>
        <dbReference type="SMART" id="SM00829"/>
    </source>
</evidence>